<dbReference type="Pfam" id="PF00084">
    <property type="entry name" value="Sushi"/>
    <property type="match status" value="1"/>
</dbReference>
<evidence type="ECO:0000259" key="3">
    <source>
        <dbReference type="PROSITE" id="PS50923"/>
    </source>
</evidence>
<dbReference type="CDD" id="cd00033">
    <property type="entry name" value="CCP"/>
    <property type="match status" value="1"/>
</dbReference>
<dbReference type="PROSITE" id="PS50923">
    <property type="entry name" value="SUSHI"/>
    <property type="match status" value="1"/>
</dbReference>
<dbReference type="EMBL" id="JAIWYP010000004">
    <property type="protein sequence ID" value="KAH3840553.1"/>
    <property type="molecule type" value="Genomic_DNA"/>
</dbReference>
<organism evidence="4 5">
    <name type="scientific">Dreissena polymorpha</name>
    <name type="common">Zebra mussel</name>
    <name type="synonym">Mytilus polymorpha</name>
    <dbReference type="NCBI Taxonomy" id="45954"/>
    <lineage>
        <taxon>Eukaryota</taxon>
        <taxon>Metazoa</taxon>
        <taxon>Spiralia</taxon>
        <taxon>Lophotrochozoa</taxon>
        <taxon>Mollusca</taxon>
        <taxon>Bivalvia</taxon>
        <taxon>Autobranchia</taxon>
        <taxon>Heteroconchia</taxon>
        <taxon>Euheterodonta</taxon>
        <taxon>Imparidentia</taxon>
        <taxon>Neoheterodontei</taxon>
        <taxon>Myida</taxon>
        <taxon>Dreissenoidea</taxon>
        <taxon>Dreissenidae</taxon>
        <taxon>Dreissena</taxon>
    </lineage>
</organism>
<proteinExistence type="predicted"/>
<feature type="domain" description="Sushi" evidence="3">
    <location>
        <begin position="3"/>
        <end position="59"/>
    </location>
</feature>
<comment type="caution">
    <text evidence="4">The sequence shown here is derived from an EMBL/GenBank/DDBJ whole genome shotgun (WGS) entry which is preliminary data.</text>
</comment>
<accession>A0A9D4QRK2</accession>
<feature type="disulfide bond" evidence="2">
    <location>
        <begin position="31"/>
        <end position="58"/>
    </location>
</feature>
<keyword evidence="2" id="KW-0768">Sushi</keyword>
<reference evidence="4" key="1">
    <citation type="journal article" date="2019" name="bioRxiv">
        <title>The Genome of the Zebra Mussel, Dreissena polymorpha: A Resource for Invasive Species Research.</title>
        <authorList>
            <person name="McCartney M.A."/>
            <person name="Auch B."/>
            <person name="Kono T."/>
            <person name="Mallez S."/>
            <person name="Zhang Y."/>
            <person name="Obille A."/>
            <person name="Becker A."/>
            <person name="Abrahante J.E."/>
            <person name="Garbe J."/>
            <person name="Badalamenti J.P."/>
            <person name="Herman A."/>
            <person name="Mangelson H."/>
            <person name="Liachko I."/>
            <person name="Sullivan S."/>
            <person name="Sone E.D."/>
            <person name="Koren S."/>
            <person name="Silverstein K.A.T."/>
            <person name="Beckman K.B."/>
            <person name="Gohl D.M."/>
        </authorList>
    </citation>
    <scope>NUCLEOTIDE SEQUENCE</scope>
    <source>
        <strain evidence="4">Duluth1</strain>
        <tissue evidence="4">Whole animal</tissue>
    </source>
</reference>
<dbReference type="Gene3D" id="2.10.70.10">
    <property type="entry name" value="Complement Module, domain 1"/>
    <property type="match status" value="1"/>
</dbReference>
<keyword evidence="1 2" id="KW-1015">Disulfide bond</keyword>
<dbReference type="SUPFAM" id="SSF57535">
    <property type="entry name" value="Complement control module/SCR domain"/>
    <property type="match status" value="1"/>
</dbReference>
<sequence length="59" mass="6068">MTVSCPSLSNPESGSVTLTTDGQVTTAVFLCFQGYQISGASSVACQITGQWDHAAPRCG</sequence>
<evidence type="ECO:0000256" key="2">
    <source>
        <dbReference type="PROSITE-ProRule" id="PRU00302"/>
    </source>
</evidence>
<comment type="caution">
    <text evidence="2">Lacks conserved residue(s) required for the propagation of feature annotation.</text>
</comment>
<gene>
    <name evidence="4" type="ORF">DPMN_114003</name>
</gene>
<evidence type="ECO:0000256" key="1">
    <source>
        <dbReference type="ARBA" id="ARBA00023157"/>
    </source>
</evidence>
<reference evidence="4" key="2">
    <citation type="submission" date="2020-11" db="EMBL/GenBank/DDBJ databases">
        <authorList>
            <person name="McCartney M.A."/>
            <person name="Auch B."/>
            <person name="Kono T."/>
            <person name="Mallez S."/>
            <person name="Becker A."/>
            <person name="Gohl D.M."/>
            <person name="Silverstein K.A.T."/>
            <person name="Koren S."/>
            <person name="Bechman K.B."/>
            <person name="Herman A."/>
            <person name="Abrahante J.E."/>
            <person name="Garbe J."/>
        </authorList>
    </citation>
    <scope>NUCLEOTIDE SEQUENCE</scope>
    <source>
        <strain evidence="4">Duluth1</strain>
        <tissue evidence="4">Whole animal</tissue>
    </source>
</reference>
<keyword evidence="5" id="KW-1185">Reference proteome</keyword>
<name>A0A9D4QRK2_DREPO</name>
<dbReference type="InterPro" id="IPR000436">
    <property type="entry name" value="Sushi_SCR_CCP_dom"/>
</dbReference>
<dbReference type="AlphaFoldDB" id="A0A9D4QRK2"/>
<dbReference type="InterPro" id="IPR035976">
    <property type="entry name" value="Sushi/SCR/CCP_sf"/>
</dbReference>
<evidence type="ECO:0000313" key="5">
    <source>
        <dbReference type="Proteomes" id="UP000828390"/>
    </source>
</evidence>
<dbReference type="Proteomes" id="UP000828390">
    <property type="component" value="Unassembled WGS sequence"/>
</dbReference>
<protein>
    <recommendedName>
        <fullName evidence="3">Sushi domain-containing protein</fullName>
    </recommendedName>
</protein>
<evidence type="ECO:0000313" key="4">
    <source>
        <dbReference type="EMBL" id="KAH3840553.1"/>
    </source>
</evidence>
<dbReference type="SMART" id="SM00032">
    <property type="entry name" value="CCP"/>
    <property type="match status" value="1"/>
</dbReference>